<keyword evidence="1" id="KW-0472">Membrane</keyword>
<accession>A0A645AS93</accession>
<dbReference type="AlphaFoldDB" id="A0A645AS93"/>
<evidence type="ECO:0000256" key="1">
    <source>
        <dbReference type="SAM" id="Phobius"/>
    </source>
</evidence>
<gene>
    <name evidence="2" type="ORF">SDC9_102563</name>
</gene>
<comment type="caution">
    <text evidence="2">The sequence shown here is derived from an EMBL/GenBank/DDBJ whole genome shotgun (WGS) entry which is preliminary data.</text>
</comment>
<feature type="transmembrane region" description="Helical" evidence="1">
    <location>
        <begin position="15"/>
        <end position="37"/>
    </location>
</feature>
<keyword evidence="1" id="KW-0812">Transmembrane</keyword>
<name>A0A645AS93_9ZZZZ</name>
<sequence>MFFAPTHTINTDITFITSIIAGIIQDIILLTNIFTLVKSVLTSSNLFSSNLSVLNARITGSPVSISLVTKFNLSTKFCNNLNLGITVENNIPTIITTPTTATPIIHAIDVFVFSALYIPPRAINGA</sequence>
<evidence type="ECO:0000313" key="2">
    <source>
        <dbReference type="EMBL" id="MPM55766.1"/>
    </source>
</evidence>
<reference evidence="2" key="1">
    <citation type="submission" date="2019-08" db="EMBL/GenBank/DDBJ databases">
        <authorList>
            <person name="Kucharzyk K."/>
            <person name="Murdoch R.W."/>
            <person name="Higgins S."/>
            <person name="Loffler F."/>
        </authorList>
    </citation>
    <scope>NUCLEOTIDE SEQUENCE</scope>
</reference>
<protein>
    <submittedName>
        <fullName evidence="2">Uncharacterized protein</fullName>
    </submittedName>
</protein>
<proteinExistence type="predicted"/>
<keyword evidence="1" id="KW-1133">Transmembrane helix</keyword>
<dbReference type="EMBL" id="VSSQ01015426">
    <property type="protein sequence ID" value="MPM55766.1"/>
    <property type="molecule type" value="Genomic_DNA"/>
</dbReference>
<organism evidence="2">
    <name type="scientific">bioreactor metagenome</name>
    <dbReference type="NCBI Taxonomy" id="1076179"/>
    <lineage>
        <taxon>unclassified sequences</taxon>
        <taxon>metagenomes</taxon>
        <taxon>ecological metagenomes</taxon>
    </lineage>
</organism>